<evidence type="ECO:0000313" key="2">
    <source>
        <dbReference type="Proteomes" id="UP000547973"/>
    </source>
</evidence>
<evidence type="ECO:0008006" key="3">
    <source>
        <dbReference type="Google" id="ProtNLM"/>
    </source>
</evidence>
<dbReference type="EMBL" id="JACBZO010000001">
    <property type="protein sequence ID" value="NYI40127.1"/>
    <property type="molecule type" value="Genomic_DNA"/>
</dbReference>
<sequence>MTQPDAVVAHARDDRYLPWVPGPTTPIFLHRESVNLPAGVPAPVFHDNVWPVHYLSEAEHQSPVSLNFAALPPLLQDAAKVHFFNAINTPSQGRTRGVSLPSASTLSTLFARYTNLARWMESAGIRSLNKMTSKQWDDFAYHVVQQPWKYRYKEDTLGCVSTLLSHNWELPWEYTIAAPPWVAGGSGYSEWLGRRPSKGDNKTPPFNPEAISSLITASLATIGRYLAGDLDFTWRPRDAEVSAWARERGIEIQLRRGGSGGLSEETLLQYKRDTGWIAPLQKSNVVAAAFAVIAYFTGMRPAEVLNLRRGCVTYTPAPEHGSRAVEYRITGLHFKGVSDENGNQITEGEIRDQPWVTIEPAARAVRALEQLTDGELLFAVTEQSGRQRKGAVHTAGSMGTMLFKFARRWNDLAGKTGEQSVLTGGSGGILGDNKTYVATTRFRRTLAHHIANIPGGEIALGIQYGHVNSVVSQGYAGQSESGFVDEVELEAIMVAMRDMGRAVDEVKAGSTVSGPGAARTKAALREYEHEFAGATMTEAELRRVRKSGVATLYDNPHANYICAWNAETALCRIRKDAEGPDLANFKVGCPNVTLLDRHIEIKIAERDELTTALPRMPKPWAERAQEDIAVLTHQIERHRKARGEV</sequence>
<accession>A0A7Z0CIV5</accession>
<reference evidence="1 2" key="1">
    <citation type="submission" date="2020-07" db="EMBL/GenBank/DDBJ databases">
        <title>Sequencing the genomes of 1000 actinobacteria strains.</title>
        <authorList>
            <person name="Klenk H.-P."/>
        </authorList>
    </citation>
    <scope>NUCLEOTIDE SEQUENCE [LARGE SCALE GENOMIC DNA]</scope>
    <source>
        <strain evidence="1 2">DSM 19970</strain>
    </source>
</reference>
<dbReference type="GO" id="GO:0003677">
    <property type="term" value="F:DNA binding"/>
    <property type="evidence" value="ECO:0007669"/>
    <property type="project" value="InterPro"/>
</dbReference>
<evidence type="ECO:0000313" key="1">
    <source>
        <dbReference type="EMBL" id="NYI40127.1"/>
    </source>
</evidence>
<keyword evidence="2" id="KW-1185">Reference proteome</keyword>
<dbReference type="OrthoDB" id="8776710at2"/>
<dbReference type="InterPro" id="IPR011010">
    <property type="entry name" value="DNA_brk_join_enz"/>
</dbReference>
<comment type="caution">
    <text evidence="1">The sequence shown here is derived from an EMBL/GenBank/DDBJ whole genome shotgun (WGS) entry which is preliminary data.</text>
</comment>
<dbReference type="Proteomes" id="UP000547973">
    <property type="component" value="Unassembled WGS sequence"/>
</dbReference>
<name>A0A7Z0CIV5_9MICO</name>
<protein>
    <recommendedName>
        <fullName evidence="3">Phage integrase family protein</fullName>
    </recommendedName>
</protein>
<dbReference type="SUPFAM" id="SSF56349">
    <property type="entry name" value="DNA breaking-rejoining enzymes"/>
    <property type="match status" value="1"/>
</dbReference>
<organism evidence="1 2">
    <name type="scientific">Demequina lutea</name>
    <dbReference type="NCBI Taxonomy" id="431489"/>
    <lineage>
        <taxon>Bacteria</taxon>
        <taxon>Bacillati</taxon>
        <taxon>Actinomycetota</taxon>
        <taxon>Actinomycetes</taxon>
        <taxon>Micrococcales</taxon>
        <taxon>Demequinaceae</taxon>
        <taxon>Demequina</taxon>
    </lineage>
</organism>
<dbReference type="AlphaFoldDB" id="A0A7Z0CIV5"/>
<dbReference type="RefSeq" id="WP_062074883.1">
    <property type="nucleotide sequence ID" value="NZ_BBRC01000004.1"/>
</dbReference>
<gene>
    <name evidence="1" type="ORF">BKA03_000246</name>
</gene>
<proteinExistence type="predicted"/>